<name>A0A7V8NS30_9BACT</name>
<keyword evidence="2" id="KW-1185">Reference proteome</keyword>
<protein>
    <submittedName>
        <fullName evidence="1">Succinyl-CoA--3-ketoacid-CoA transferase</fullName>
    </submittedName>
</protein>
<dbReference type="AlphaFoldDB" id="A0A7V8NS30"/>
<keyword evidence="1" id="KW-0808">Transferase</keyword>
<dbReference type="SUPFAM" id="SSF100950">
    <property type="entry name" value="NagB/RpiA/CoA transferase-like"/>
    <property type="match status" value="1"/>
</dbReference>
<gene>
    <name evidence="1" type="ORF">HRJ53_15710</name>
</gene>
<reference evidence="1" key="1">
    <citation type="submission" date="2020-06" db="EMBL/GenBank/DDBJ databases">
        <title>Legume-microbial interactions unlock mineral nutrients during tropical forest succession.</title>
        <authorList>
            <person name="Epihov D.Z."/>
        </authorList>
    </citation>
    <scope>NUCLEOTIDE SEQUENCE [LARGE SCALE GENOMIC DNA]</scope>
    <source>
        <strain evidence="1">Pan2503</strain>
    </source>
</reference>
<dbReference type="Gene3D" id="3.40.1080.10">
    <property type="entry name" value="Glutaconate Coenzyme A-transferase"/>
    <property type="match status" value="1"/>
</dbReference>
<accession>A0A7V8NS30</accession>
<dbReference type="InterPro" id="IPR037171">
    <property type="entry name" value="NagB/RpiA_transferase-like"/>
</dbReference>
<organism evidence="1 2">
    <name type="scientific">Candidatus Acidiferrum panamense</name>
    <dbReference type="NCBI Taxonomy" id="2741543"/>
    <lineage>
        <taxon>Bacteria</taxon>
        <taxon>Pseudomonadati</taxon>
        <taxon>Acidobacteriota</taxon>
        <taxon>Terriglobia</taxon>
        <taxon>Candidatus Acidiferrales</taxon>
        <taxon>Candidatus Acidiferrum</taxon>
    </lineage>
</organism>
<dbReference type="InterPro" id="IPR004163">
    <property type="entry name" value="CoA_transf_BS"/>
</dbReference>
<dbReference type="Pfam" id="PF01144">
    <property type="entry name" value="CoA_trans"/>
    <property type="match status" value="1"/>
</dbReference>
<dbReference type="PROSITE" id="PS01273">
    <property type="entry name" value="COA_TRANSF_1"/>
    <property type="match status" value="1"/>
</dbReference>
<dbReference type="PANTHER" id="PTHR13707">
    <property type="entry name" value="KETOACID-COENZYME A TRANSFERASE"/>
    <property type="match status" value="1"/>
</dbReference>
<comment type="caution">
    <text evidence="1">The sequence shown here is derived from an EMBL/GenBank/DDBJ whole genome shotgun (WGS) entry which is preliminary data.</text>
</comment>
<feature type="non-terminal residue" evidence="1">
    <location>
        <position position="86"/>
    </location>
</feature>
<dbReference type="Proteomes" id="UP000567293">
    <property type="component" value="Unassembled WGS sequence"/>
</dbReference>
<dbReference type="EMBL" id="JACDQQ010001508">
    <property type="protein sequence ID" value="MBA0086426.1"/>
    <property type="molecule type" value="Genomic_DNA"/>
</dbReference>
<proteinExistence type="predicted"/>
<sequence length="86" mass="9208">MKKKVYSSLDDIVADVPDGARIMFGGFGGAGFPNNLILALVRKGVKNITAISNNCGTHDGELGLMFKNKQIKHVIASFPGPHALHF</sequence>
<evidence type="ECO:0000313" key="1">
    <source>
        <dbReference type="EMBL" id="MBA0086426.1"/>
    </source>
</evidence>
<dbReference type="GO" id="GO:0008260">
    <property type="term" value="F:succinyl-CoA:3-oxo-acid CoA-transferase activity"/>
    <property type="evidence" value="ECO:0007669"/>
    <property type="project" value="TreeGrafter"/>
</dbReference>
<dbReference type="InterPro" id="IPR004165">
    <property type="entry name" value="CoA_trans_fam_I"/>
</dbReference>
<evidence type="ECO:0000313" key="2">
    <source>
        <dbReference type="Proteomes" id="UP000567293"/>
    </source>
</evidence>
<dbReference type="PANTHER" id="PTHR13707:SF23">
    <property type="entry name" value="SUCCINYL-COA:3-KETOACID-COENZYME A TRANSFERASE"/>
    <property type="match status" value="1"/>
</dbReference>